<dbReference type="AlphaFoldDB" id="A0AAD9RID0"/>
<evidence type="ECO:0000313" key="1">
    <source>
        <dbReference type="EMBL" id="KAK2579651.1"/>
    </source>
</evidence>
<organism evidence="1 2">
    <name type="scientific">Odynerus spinipes</name>
    <dbReference type="NCBI Taxonomy" id="1348599"/>
    <lineage>
        <taxon>Eukaryota</taxon>
        <taxon>Metazoa</taxon>
        <taxon>Ecdysozoa</taxon>
        <taxon>Arthropoda</taxon>
        <taxon>Hexapoda</taxon>
        <taxon>Insecta</taxon>
        <taxon>Pterygota</taxon>
        <taxon>Neoptera</taxon>
        <taxon>Endopterygota</taxon>
        <taxon>Hymenoptera</taxon>
        <taxon>Apocrita</taxon>
        <taxon>Aculeata</taxon>
        <taxon>Vespoidea</taxon>
        <taxon>Vespidae</taxon>
        <taxon>Eumeninae</taxon>
        <taxon>Odynerus</taxon>
    </lineage>
</organism>
<accession>A0AAD9RID0</accession>
<proteinExistence type="predicted"/>
<evidence type="ECO:0000313" key="2">
    <source>
        <dbReference type="Proteomes" id="UP001258017"/>
    </source>
</evidence>
<dbReference type="EMBL" id="JAIFRP010000083">
    <property type="protein sequence ID" value="KAK2579651.1"/>
    <property type="molecule type" value="Genomic_DNA"/>
</dbReference>
<reference evidence="1" key="1">
    <citation type="submission" date="2021-08" db="EMBL/GenBank/DDBJ databases">
        <authorList>
            <person name="Misof B."/>
            <person name="Oliver O."/>
            <person name="Podsiadlowski L."/>
            <person name="Donath A."/>
            <person name="Peters R."/>
            <person name="Mayer C."/>
            <person name="Rust J."/>
            <person name="Gunkel S."/>
            <person name="Lesny P."/>
            <person name="Martin S."/>
            <person name="Oeyen J.P."/>
            <person name="Petersen M."/>
            <person name="Panagiotis P."/>
            <person name="Wilbrandt J."/>
            <person name="Tanja T."/>
        </authorList>
    </citation>
    <scope>NUCLEOTIDE SEQUENCE</scope>
    <source>
        <strain evidence="1">GBR_01_08_01A</strain>
        <tissue evidence="1">Thorax + abdomen</tissue>
    </source>
</reference>
<dbReference type="Proteomes" id="UP001258017">
    <property type="component" value="Unassembled WGS sequence"/>
</dbReference>
<name>A0AAD9RID0_9HYME</name>
<comment type="caution">
    <text evidence="1">The sequence shown here is derived from an EMBL/GenBank/DDBJ whole genome shotgun (WGS) entry which is preliminary data.</text>
</comment>
<gene>
    <name evidence="1" type="ORF">KPH14_011576</name>
</gene>
<protein>
    <submittedName>
        <fullName evidence="1">Uncharacterized protein</fullName>
    </submittedName>
</protein>
<sequence>MKLVDKKDKSFSVSTPKRLNRNVSRRISTVSNKNIIGHKPLSNEETDIELTLINVSNLSVRYKEILLKKPIVILERIPLLDSLSNLLKTQDHQHSTSATSDVVRQVKKQLFKDLSSVKHLALYINKKYLKKTKRNILSTDFNNKKNQKLNSTNFIVSSTPETNLKSRLNDTSSLNLSPKTAISPIIDNTIYKNSPFTPISSANKKIENITVKDHVKNSSYVIEDEKILTADETYELLEPKTPHLQQRYRKHIMVDDADNKKEIKKVAKVRFTTPEYHVKRLQTSSHMELRKTPLAKFISPKRSSSASNTSAKKNISNFEFKGRCNSMSNINITRKNSKKRERTSSSLLEKTKVNIENQGKNGEKSQSAKKKIPNFTEIHKQMFNKMESLVDNKKRLIQQHEALRTPKVLRLDRNDSKQPTSIETRNKSYNKFGFKLKKDDAVNIVLRKQTNVQKKKREENKVFLKGVRTNRRFELQMKMRKLSD</sequence>
<reference evidence="1" key="2">
    <citation type="journal article" date="2023" name="Commun. Biol.">
        <title>Intrasexual cuticular hydrocarbon dimorphism in a wasp sheds light on hydrocarbon biosynthesis genes in Hymenoptera.</title>
        <authorList>
            <person name="Moris V.C."/>
            <person name="Podsiadlowski L."/>
            <person name="Martin S."/>
            <person name="Oeyen J.P."/>
            <person name="Donath A."/>
            <person name="Petersen M."/>
            <person name="Wilbrandt J."/>
            <person name="Misof B."/>
            <person name="Liedtke D."/>
            <person name="Thamm M."/>
            <person name="Scheiner R."/>
            <person name="Schmitt T."/>
            <person name="Niehuis O."/>
        </authorList>
    </citation>
    <scope>NUCLEOTIDE SEQUENCE</scope>
    <source>
        <strain evidence="1">GBR_01_08_01A</strain>
    </source>
</reference>
<keyword evidence="2" id="KW-1185">Reference proteome</keyword>